<dbReference type="EC" id="2.7.1.170" evidence="1"/>
<dbReference type="PANTHER" id="PTHR30605:SF0">
    <property type="entry name" value="ANHYDRO-N-ACETYLMURAMIC ACID KINASE"/>
    <property type="match status" value="1"/>
</dbReference>
<dbReference type="InterPro" id="IPR043129">
    <property type="entry name" value="ATPase_NBD"/>
</dbReference>
<dbReference type="PANTHER" id="PTHR30605">
    <property type="entry name" value="ANHYDRO-N-ACETYLMURAMIC ACID KINASE"/>
    <property type="match status" value="1"/>
</dbReference>
<keyword evidence="1" id="KW-0808">Transferase</keyword>
<organism evidence="1 2">
    <name type="scientific">Winogradskyella echinorum</name>
    <dbReference type="NCBI Taxonomy" id="538189"/>
    <lineage>
        <taxon>Bacteria</taxon>
        <taxon>Pseudomonadati</taxon>
        <taxon>Bacteroidota</taxon>
        <taxon>Flavobacteriia</taxon>
        <taxon>Flavobacteriales</taxon>
        <taxon>Flavobacteriaceae</taxon>
        <taxon>Winogradskyella</taxon>
    </lineage>
</organism>
<dbReference type="Gene3D" id="3.30.420.40">
    <property type="match status" value="2"/>
</dbReference>
<proteinExistence type="predicted"/>
<sequence length="356" mass="40097">MIISTYNVIAVMSGTSLDGIDIAYVTYVYDNNWSFKIHQSNTINYSNDWKSILSNLVNKSMEELKSIDNDYSTYLGHVILKFINEHNIKIIDFIASHGHTALHQPDAGLTYQIGNQQVIANILNEKVICDFRVQDVQKGGQGAPLVPIGDRLLFHEYDSCLNLGGFANISFESNFERIAFDICPVNIVLNHFVSNLGLEYDDKGQLASKGSINEELLRQLNILEFYKELPPKSLGLEWVDVNIFPLIKSFNLDIEDVLRTFIEHIAIQISITLNNIKGKQVLITGGGVYNDFLITRIKHFSNSHVVLPDNEIIEFKEALIFGLLGVLRERGEYNCLKSVTGAKENHSSGKILFPNT</sequence>
<dbReference type="RefSeq" id="WP_186846675.1">
    <property type="nucleotide sequence ID" value="NZ_JACOME010000005.1"/>
</dbReference>
<keyword evidence="2" id="KW-1185">Reference proteome</keyword>
<evidence type="ECO:0000313" key="1">
    <source>
        <dbReference type="EMBL" id="MBC3847557.1"/>
    </source>
</evidence>
<dbReference type="GO" id="GO:0016301">
    <property type="term" value="F:kinase activity"/>
    <property type="evidence" value="ECO:0007669"/>
    <property type="project" value="UniProtKB-KW"/>
</dbReference>
<dbReference type="NCBIfam" id="NF007144">
    <property type="entry name" value="PRK09585.2-3"/>
    <property type="match status" value="1"/>
</dbReference>
<gene>
    <name evidence="1" type="ORF">H6H04_14260</name>
</gene>
<name>A0ABR6Y478_9FLAO</name>
<dbReference type="Proteomes" id="UP000607435">
    <property type="component" value="Unassembled WGS sequence"/>
</dbReference>
<comment type="caution">
    <text evidence="1">The sequence shown here is derived from an EMBL/GenBank/DDBJ whole genome shotgun (WGS) entry which is preliminary data.</text>
</comment>
<dbReference type="InterPro" id="IPR005338">
    <property type="entry name" value="Anhydro_N_Ac-Mur_kinase"/>
</dbReference>
<dbReference type="EMBL" id="JACOME010000005">
    <property type="protein sequence ID" value="MBC3847557.1"/>
    <property type="molecule type" value="Genomic_DNA"/>
</dbReference>
<evidence type="ECO:0000313" key="2">
    <source>
        <dbReference type="Proteomes" id="UP000607435"/>
    </source>
</evidence>
<keyword evidence="1" id="KW-0418">Kinase</keyword>
<dbReference type="SUPFAM" id="SSF53067">
    <property type="entry name" value="Actin-like ATPase domain"/>
    <property type="match status" value="1"/>
</dbReference>
<accession>A0ABR6Y478</accession>
<protein>
    <submittedName>
        <fullName evidence="1">Anhydro-N-acetylmuramic acid kinase</fullName>
        <ecNumber evidence="1">2.7.1.170</ecNumber>
    </submittedName>
</protein>
<dbReference type="Pfam" id="PF03702">
    <property type="entry name" value="AnmK"/>
    <property type="match status" value="1"/>
</dbReference>
<reference evidence="1 2" key="1">
    <citation type="submission" date="2020-08" db="EMBL/GenBank/DDBJ databases">
        <title>Winogradskyella ouciana sp. nov., isolated from the hadal seawater of the Mariana Trench.</title>
        <authorList>
            <person name="He X."/>
        </authorList>
    </citation>
    <scope>NUCLEOTIDE SEQUENCE [LARGE SCALE GENOMIC DNA]</scope>
    <source>
        <strain evidence="1 2">KCTC 22026</strain>
    </source>
</reference>